<evidence type="ECO:0000313" key="4">
    <source>
        <dbReference type="Proteomes" id="UP000006174"/>
    </source>
</evidence>
<dbReference type="OrthoDB" id="2556713at2759"/>
<feature type="region of interest" description="Disordered" evidence="1">
    <location>
        <begin position="146"/>
        <end position="185"/>
    </location>
</feature>
<dbReference type="HOGENOM" id="CLU_1462390_0_0_1"/>
<proteinExistence type="predicted"/>
<evidence type="ECO:0000256" key="2">
    <source>
        <dbReference type="SAM" id="SignalP"/>
    </source>
</evidence>
<accession>I2FPD9</accession>
<evidence type="ECO:0000313" key="3">
    <source>
        <dbReference type="EMBL" id="CCF48782.1"/>
    </source>
</evidence>
<keyword evidence="4" id="KW-1185">Reference proteome</keyword>
<dbReference type="AlphaFoldDB" id="I2FPD9"/>
<dbReference type="Proteomes" id="UP000006174">
    <property type="component" value="Unassembled WGS sequence"/>
</dbReference>
<organism evidence="3 4">
    <name type="scientific">Ustilago hordei</name>
    <name type="common">Barley covered smut fungus</name>
    <dbReference type="NCBI Taxonomy" id="120017"/>
    <lineage>
        <taxon>Eukaryota</taxon>
        <taxon>Fungi</taxon>
        <taxon>Dikarya</taxon>
        <taxon>Basidiomycota</taxon>
        <taxon>Ustilaginomycotina</taxon>
        <taxon>Ustilaginomycetes</taxon>
        <taxon>Ustilaginales</taxon>
        <taxon>Ustilaginaceae</taxon>
        <taxon>Ustilago</taxon>
    </lineage>
</organism>
<comment type="caution">
    <text evidence="3">The sequence shown here is derived from an EMBL/GenBank/DDBJ whole genome shotgun (WGS) entry which is preliminary data.</text>
</comment>
<gene>
    <name evidence="3" type="ORF">UHOR_08818</name>
</gene>
<dbReference type="OMA" id="WEHESHE"/>
<keyword evidence="2" id="KW-0732">Signal</keyword>
<name>I2FPD9_USTHO</name>
<evidence type="ECO:0000256" key="1">
    <source>
        <dbReference type="SAM" id="MobiDB-lite"/>
    </source>
</evidence>
<feature type="compositionally biased region" description="Basic residues" evidence="1">
    <location>
        <begin position="176"/>
        <end position="185"/>
    </location>
</feature>
<reference evidence="3 4" key="1">
    <citation type="journal article" date="2012" name="Plant Cell">
        <title>Genome comparison of barley and maize smut fungi reveals targeted loss of RNA silencing components and species-specific presence of transposable elements.</title>
        <authorList>
            <person name="Laurie J.D."/>
            <person name="Ali S."/>
            <person name="Linning R."/>
            <person name="Mannhaupt G."/>
            <person name="Wong P."/>
            <person name="Gueldener U."/>
            <person name="Muensterkoetter M."/>
            <person name="Moore R."/>
            <person name="Kahmann R."/>
            <person name="Bakkeren G."/>
            <person name="Schirawski J."/>
        </authorList>
    </citation>
    <scope>NUCLEOTIDE SEQUENCE [LARGE SCALE GENOMIC DNA]</scope>
    <source>
        <strain evidence="4">Uh4875-4</strain>
    </source>
</reference>
<feature type="chain" id="PRO_5003658979" evidence="2">
    <location>
        <begin position="24"/>
        <end position="185"/>
    </location>
</feature>
<feature type="signal peptide" evidence="2">
    <location>
        <begin position="1"/>
        <end position="23"/>
    </location>
</feature>
<protein>
    <submittedName>
        <fullName evidence="3">Uncharacterized protein</fullName>
    </submittedName>
</protein>
<dbReference type="EMBL" id="CAGI01000137">
    <property type="protein sequence ID" value="CCF48782.1"/>
    <property type="molecule type" value="Genomic_DNA"/>
</dbReference>
<sequence length="185" mass="20722">MHLKLIPLVTLPLLLVTATLTKALPPGPPEDIIKTTLESTGSTEAELFPQWSNPSGWMGFRMVGEHLRSLHPPHLPAEYNADWHVVNSPIRGVVTDNRARLRLGITGREVDRDWEQRVLNRHQPSETLRTPELQAIVTEFPTHLGNGEQEASSLAHARFEFSSPPPSTSSGVGRKERGKRQRRPK</sequence>